<keyword evidence="3 6" id="KW-0812">Transmembrane</keyword>
<dbReference type="Proteomes" id="UP000823964">
    <property type="component" value="Unassembled WGS sequence"/>
</dbReference>
<comment type="subcellular location">
    <subcellularLocation>
        <location evidence="1">Cell membrane</location>
        <topology evidence="1">Multi-pass membrane protein</topology>
    </subcellularLocation>
</comment>
<sequence length="217" mass="23665">MSWVEQWGYWGVGLLMAMESSILPVPSEVVVPPAAIMAAQPDAQMSFWGVVIAGTVGSYVGSVIMYLCALLIGRPFIYRFGKYFFMPPHKVESAELFMKRYSTAGIFFSRFLPVIRHLISLPAGLARVNFLSFSAATITGSAMWCAVLAWFGDKVGKEHPNILASPEQLISAVKAESHLIVLAVLMLAALYVLMKFLTRPKKSTASAEQADAPGADK</sequence>
<name>A0A9D1VBU3_9BACT</name>
<feature type="transmembrane region" description="Helical" evidence="6">
    <location>
        <begin position="172"/>
        <end position="193"/>
    </location>
</feature>
<evidence type="ECO:0000256" key="2">
    <source>
        <dbReference type="ARBA" id="ARBA00022475"/>
    </source>
</evidence>
<feature type="domain" description="VTT" evidence="7">
    <location>
        <begin position="26"/>
        <end position="153"/>
    </location>
</feature>
<evidence type="ECO:0000256" key="1">
    <source>
        <dbReference type="ARBA" id="ARBA00004651"/>
    </source>
</evidence>
<reference evidence="8" key="1">
    <citation type="journal article" date="2021" name="PeerJ">
        <title>Extensive microbial diversity within the chicken gut microbiome revealed by metagenomics and culture.</title>
        <authorList>
            <person name="Gilroy R."/>
            <person name="Ravi A."/>
            <person name="Getino M."/>
            <person name="Pursley I."/>
            <person name="Horton D.L."/>
            <person name="Alikhan N.F."/>
            <person name="Baker D."/>
            <person name="Gharbi K."/>
            <person name="Hall N."/>
            <person name="Watson M."/>
            <person name="Adriaenssens E.M."/>
            <person name="Foster-Nyarko E."/>
            <person name="Jarju S."/>
            <person name="Secka A."/>
            <person name="Antonio M."/>
            <person name="Oren A."/>
            <person name="Chaudhuri R.R."/>
            <person name="La Ragione R."/>
            <person name="Hildebrand F."/>
            <person name="Pallen M.J."/>
        </authorList>
    </citation>
    <scope>NUCLEOTIDE SEQUENCE</scope>
    <source>
        <strain evidence="8">14975</strain>
    </source>
</reference>
<dbReference type="Pfam" id="PF09335">
    <property type="entry name" value="VTT_dom"/>
    <property type="match status" value="1"/>
</dbReference>
<accession>A0A9D1VBU3</accession>
<dbReference type="GO" id="GO:0005886">
    <property type="term" value="C:plasma membrane"/>
    <property type="evidence" value="ECO:0007669"/>
    <property type="project" value="UniProtKB-SubCell"/>
</dbReference>
<keyword evidence="2" id="KW-1003">Cell membrane</keyword>
<evidence type="ECO:0000313" key="9">
    <source>
        <dbReference type="Proteomes" id="UP000823964"/>
    </source>
</evidence>
<feature type="transmembrane region" description="Helical" evidence="6">
    <location>
        <begin position="130"/>
        <end position="152"/>
    </location>
</feature>
<evidence type="ECO:0000259" key="7">
    <source>
        <dbReference type="Pfam" id="PF09335"/>
    </source>
</evidence>
<feature type="transmembrane region" description="Helical" evidence="6">
    <location>
        <begin position="45"/>
        <end position="72"/>
    </location>
</feature>
<dbReference type="PANTHER" id="PTHR42709:SF6">
    <property type="entry name" value="UNDECAPRENYL PHOSPHATE TRANSPORTER A"/>
    <property type="match status" value="1"/>
</dbReference>
<dbReference type="EMBL" id="DXFQ01000103">
    <property type="protein sequence ID" value="HIX20109.1"/>
    <property type="molecule type" value="Genomic_DNA"/>
</dbReference>
<reference evidence="8" key="2">
    <citation type="submission" date="2021-04" db="EMBL/GenBank/DDBJ databases">
        <authorList>
            <person name="Gilroy R."/>
        </authorList>
    </citation>
    <scope>NUCLEOTIDE SEQUENCE</scope>
    <source>
        <strain evidence="8">14975</strain>
    </source>
</reference>
<organism evidence="8 9">
    <name type="scientific">Candidatus Akkermansia intestinigallinarum</name>
    <dbReference type="NCBI Taxonomy" id="2838431"/>
    <lineage>
        <taxon>Bacteria</taxon>
        <taxon>Pseudomonadati</taxon>
        <taxon>Verrucomicrobiota</taxon>
        <taxon>Verrucomicrobiia</taxon>
        <taxon>Verrucomicrobiales</taxon>
        <taxon>Akkermansiaceae</taxon>
        <taxon>Akkermansia</taxon>
    </lineage>
</organism>
<evidence type="ECO:0000256" key="3">
    <source>
        <dbReference type="ARBA" id="ARBA00022692"/>
    </source>
</evidence>
<evidence type="ECO:0000256" key="4">
    <source>
        <dbReference type="ARBA" id="ARBA00022989"/>
    </source>
</evidence>
<comment type="caution">
    <text evidence="8">The sequence shown here is derived from an EMBL/GenBank/DDBJ whole genome shotgun (WGS) entry which is preliminary data.</text>
</comment>
<evidence type="ECO:0000313" key="8">
    <source>
        <dbReference type="EMBL" id="HIX20109.1"/>
    </source>
</evidence>
<dbReference type="InterPro" id="IPR032816">
    <property type="entry name" value="VTT_dom"/>
</dbReference>
<dbReference type="AlphaFoldDB" id="A0A9D1VBU3"/>
<evidence type="ECO:0000256" key="5">
    <source>
        <dbReference type="ARBA" id="ARBA00023136"/>
    </source>
</evidence>
<protein>
    <submittedName>
        <fullName evidence="8">DedA family protein</fullName>
    </submittedName>
</protein>
<dbReference type="InterPro" id="IPR051311">
    <property type="entry name" value="DedA_domain"/>
</dbReference>
<evidence type="ECO:0000256" key="6">
    <source>
        <dbReference type="SAM" id="Phobius"/>
    </source>
</evidence>
<proteinExistence type="predicted"/>
<keyword evidence="5 6" id="KW-0472">Membrane</keyword>
<keyword evidence="4 6" id="KW-1133">Transmembrane helix</keyword>
<dbReference type="PANTHER" id="PTHR42709">
    <property type="entry name" value="ALKALINE PHOSPHATASE LIKE PROTEIN"/>
    <property type="match status" value="1"/>
</dbReference>
<gene>
    <name evidence="8" type="ORF">H9862_05840</name>
</gene>